<keyword evidence="1 3" id="KW-0378">Hydrolase</keyword>
<dbReference type="Pfam" id="PF07470">
    <property type="entry name" value="Glyco_hydro_88"/>
    <property type="match status" value="1"/>
</dbReference>
<dbReference type="InterPro" id="IPR052043">
    <property type="entry name" value="PolySaccharide_Degr_Enz"/>
</dbReference>
<dbReference type="InterPro" id="IPR010905">
    <property type="entry name" value="Glyco_hydro_88"/>
</dbReference>
<evidence type="ECO:0000313" key="4">
    <source>
        <dbReference type="Proteomes" id="UP001057520"/>
    </source>
</evidence>
<evidence type="ECO:0000313" key="3">
    <source>
        <dbReference type="EMBL" id="USQ94493.1"/>
    </source>
</evidence>
<dbReference type="InterPro" id="IPR012341">
    <property type="entry name" value="6hp_glycosidase-like_sf"/>
</dbReference>
<name>A0ABY4ZNW2_9CAUL</name>
<dbReference type="InterPro" id="IPR008928">
    <property type="entry name" value="6-hairpin_glycosidase_sf"/>
</dbReference>
<protein>
    <submittedName>
        <fullName evidence="3">Glycoside hydrolase family 88 protein</fullName>
    </submittedName>
</protein>
<organism evidence="3 4">
    <name type="scientific">Caulobacter segnis</name>
    <dbReference type="NCBI Taxonomy" id="88688"/>
    <lineage>
        <taxon>Bacteria</taxon>
        <taxon>Pseudomonadati</taxon>
        <taxon>Pseudomonadota</taxon>
        <taxon>Alphaproteobacteria</taxon>
        <taxon>Caulobacterales</taxon>
        <taxon>Caulobacteraceae</taxon>
        <taxon>Caulobacter</taxon>
    </lineage>
</organism>
<dbReference type="PANTHER" id="PTHR33886">
    <property type="entry name" value="UNSATURATED RHAMNOGALACTURONAN HYDROLASE (EUROFUNG)"/>
    <property type="match status" value="1"/>
</dbReference>
<accession>A0ABY4ZNW2</accession>
<proteinExistence type="predicted"/>
<dbReference type="Proteomes" id="UP001057520">
    <property type="component" value="Chromosome"/>
</dbReference>
<gene>
    <name evidence="3" type="ORF">MZV50_18125</name>
</gene>
<dbReference type="Gene3D" id="1.50.10.10">
    <property type="match status" value="1"/>
</dbReference>
<keyword evidence="2" id="KW-0732">Signal</keyword>
<evidence type="ECO:0000256" key="1">
    <source>
        <dbReference type="ARBA" id="ARBA00022801"/>
    </source>
</evidence>
<feature type="signal peptide" evidence="2">
    <location>
        <begin position="1"/>
        <end position="25"/>
    </location>
</feature>
<feature type="chain" id="PRO_5046054025" evidence="2">
    <location>
        <begin position="26"/>
        <end position="399"/>
    </location>
</feature>
<dbReference type="SUPFAM" id="SSF48208">
    <property type="entry name" value="Six-hairpin glycosidases"/>
    <property type="match status" value="1"/>
</dbReference>
<dbReference type="PANTHER" id="PTHR33886:SF8">
    <property type="entry name" value="UNSATURATED RHAMNOGALACTURONAN HYDROLASE (EUROFUNG)"/>
    <property type="match status" value="1"/>
</dbReference>
<keyword evidence="4" id="KW-1185">Reference proteome</keyword>
<reference evidence="3 4" key="1">
    <citation type="submission" date="2022-04" db="EMBL/GenBank/DDBJ databases">
        <title>Genome sequence of soybean root-associated Caulobacter segnis RL271.</title>
        <authorList>
            <person name="Longley R."/>
            <person name="Bonito G."/>
            <person name="Trigodet F."/>
            <person name="Crosson S."/>
            <person name="Fiebig A."/>
        </authorList>
    </citation>
    <scope>NUCLEOTIDE SEQUENCE [LARGE SCALE GENOMIC DNA]</scope>
    <source>
        <strain evidence="3 4">RL271</strain>
    </source>
</reference>
<dbReference type="GO" id="GO:0016787">
    <property type="term" value="F:hydrolase activity"/>
    <property type="evidence" value="ECO:0007669"/>
    <property type="project" value="UniProtKB-KW"/>
</dbReference>
<evidence type="ECO:0000256" key="2">
    <source>
        <dbReference type="SAM" id="SignalP"/>
    </source>
</evidence>
<sequence length="399" mass="44058">MTFKTLLKAAVAVAILAGAAAPAFAAQKSAVVSVPASTVDAAGRKVAAWQLAHMDNFDYVPVTSFRKDTEAPRDWVQAAFYVGLYTFADATQDPYLTNAILQHGQAEQWGYDHRPRHADADATGAVWVWAAQRTKDASKLIPTRERFDAVLANPSTVSLDFEPKPAKGDPYCQARWCWSDAIFMAPPVWTALSKATGDKRYLAHADSEFWATHDYLFDKADHLYFRDSRFITRRGENGHKIFWGRGNGWAFAGIARILQDLPANHPSRARYEQVFKQMAARIVTLQGEEGYWPVSLLEPQKTPETSGTGFFVYGLAWGVNHGLLPRAKYGPAIDKGWKALDAAVEPDGRLGWVQRIGAAPDQVGRHDTQLYGVGAFLLAASEVRNLGRMTSSSQGQAKR</sequence>
<dbReference type="EMBL" id="CP096040">
    <property type="protein sequence ID" value="USQ94493.1"/>
    <property type="molecule type" value="Genomic_DNA"/>
</dbReference>